<dbReference type="AlphaFoldDB" id="A0A9P9YKQ0"/>
<proteinExistence type="predicted"/>
<keyword evidence="5" id="KW-1185">Reference proteome</keyword>
<dbReference type="Pfam" id="PF22889">
    <property type="entry name" value="Tea_mid"/>
    <property type="match status" value="1"/>
</dbReference>
<evidence type="ECO:0000256" key="1">
    <source>
        <dbReference type="SAM" id="MobiDB-lite"/>
    </source>
</evidence>
<dbReference type="InterPro" id="IPR054730">
    <property type="entry name" value="Tea_C"/>
</dbReference>
<evidence type="ECO:0000313" key="4">
    <source>
        <dbReference type="EMBL" id="KAI8038769.1"/>
    </source>
</evidence>
<dbReference type="EMBL" id="JAMKOV010000007">
    <property type="protein sequence ID" value="KAI8038769.1"/>
    <property type="molecule type" value="Genomic_DNA"/>
</dbReference>
<protein>
    <submittedName>
        <fullName evidence="4">Uncharacterized protein</fullName>
    </submittedName>
</protein>
<feature type="domain" description="Telomere ends associated middle" evidence="3">
    <location>
        <begin position="27"/>
        <end position="184"/>
    </location>
</feature>
<reference evidence="4" key="1">
    <citation type="journal article" date="2023" name="Genome Biol. Evol.">
        <title>Long-read-based Genome Assembly of Drosophila gunungcola Reveals Fewer Chemosensory Genes in Flower-breeding Species.</title>
        <authorList>
            <person name="Negi A."/>
            <person name="Liao B.Y."/>
            <person name="Yeh S.D."/>
        </authorList>
    </citation>
    <scope>NUCLEOTIDE SEQUENCE</scope>
    <source>
        <strain evidence="4">Sukarami</strain>
    </source>
</reference>
<gene>
    <name evidence="4" type="ORF">M5D96_008677</name>
</gene>
<accession>A0A9P9YKQ0</accession>
<organism evidence="4 5">
    <name type="scientific">Drosophila gunungcola</name>
    <name type="common">fruit fly</name>
    <dbReference type="NCBI Taxonomy" id="103775"/>
    <lineage>
        <taxon>Eukaryota</taxon>
        <taxon>Metazoa</taxon>
        <taxon>Ecdysozoa</taxon>
        <taxon>Arthropoda</taxon>
        <taxon>Hexapoda</taxon>
        <taxon>Insecta</taxon>
        <taxon>Pterygota</taxon>
        <taxon>Neoptera</taxon>
        <taxon>Endopterygota</taxon>
        <taxon>Diptera</taxon>
        <taxon>Brachycera</taxon>
        <taxon>Muscomorpha</taxon>
        <taxon>Ephydroidea</taxon>
        <taxon>Drosophilidae</taxon>
        <taxon>Drosophila</taxon>
        <taxon>Sophophora</taxon>
    </lineage>
</organism>
<evidence type="ECO:0000313" key="5">
    <source>
        <dbReference type="Proteomes" id="UP001059596"/>
    </source>
</evidence>
<dbReference type="Pfam" id="PF22884">
    <property type="entry name" value="Tea_C"/>
    <property type="match status" value="1"/>
</dbReference>
<evidence type="ECO:0000259" key="3">
    <source>
        <dbReference type="Pfam" id="PF22889"/>
    </source>
</evidence>
<feature type="domain" description="Telomere ends associated C-terminal" evidence="2">
    <location>
        <begin position="494"/>
        <end position="654"/>
    </location>
</feature>
<comment type="caution">
    <text evidence="4">The sequence shown here is derived from an EMBL/GenBank/DDBJ whole genome shotgun (WGS) entry which is preliminary data.</text>
</comment>
<dbReference type="InterPro" id="IPR054729">
    <property type="entry name" value="Tea_mid"/>
</dbReference>
<evidence type="ECO:0000259" key="2">
    <source>
        <dbReference type="Pfam" id="PF22884"/>
    </source>
</evidence>
<dbReference type="Proteomes" id="UP001059596">
    <property type="component" value="Unassembled WGS sequence"/>
</dbReference>
<sequence>MKDTTGENPGDASLQRSDKQILLERAMEMFFAESSWDHNLKYLICTSQGLMRSIWRILYQLSLEEFLDYTSIHDGEGLYESDVDLQLCFQHVVTLGNWPINLCVKLPYLKQLLHTKGVQVDKLELGHLSPKIVSPWELGLYSDFDKIVEEEYTLHTGKTIDDVVQLFQERDNLYAACWTYNQWIPKVPHLTDEALHAAIEGVEPDLVGTSLKQLCCVKSRGENSPAEIVSIASSSDTVPEEQSCPPTQLNTTNFVDVANVSHDSQLTQTAADPLMSQEIALVDKELHVPETQNDPTPIPPIKKEPKFLNNQRGTLNSNDCQWETITSEEQIIDLDSSQNQGPSFSCFAIAKPTEEKVEEITAPAPPEPSKHQDTAILGKRQAASKAVPSKRIRLIKENVPQLRHQFQPLPMGVVVRVESGANQPPGPRPAEPEITPSQDFAAGNTLLDCPDLNALLNSTNVNTRKVIKEQVDTVSVIVPGSKPVVVPPRLQSSIIFRELVRFSFFSSLTVEQIIKYRIEGYLEGATYQNALARIDDRLCNLRGPLLGSLFPHLSPTLRADLQQVLCDLGEFTYKCRWPAHKDVTADLRARVLHVFMDVAPKFGQFRIQYDNATREWATCSEMGRWNNEADVRETSFDVVQFIDPGILKRMKELKDLMS</sequence>
<feature type="region of interest" description="Disordered" evidence="1">
    <location>
        <begin position="289"/>
        <end position="315"/>
    </location>
</feature>
<name>A0A9P9YKQ0_9MUSC</name>